<dbReference type="AlphaFoldDB" id="A0A1X0QB01"/>
<dbReference type="VEuPathDB" id="MicrosporidiaDB:HERIO_1136"/>
<keyword evidence="1" id="KW-0472">Membrane</keyword>
<reference evidence="2 3" key="1">
    <citation type="journal article" date="2017" name="Environ. Microbiol.">
        <title>Decay of the glycolytic pathway and adaptation to intranuclear parasitism within Enterocytozoonidae microsporidia.</title>
        <authorList>
            <person name="Wiredu Boakye D."/>
            <person name="Jaroenlak P."/>
            <person name="Prachumwat A."/>
            <person name="Williams T.A."/>
            <person name="Bateman K.S."/>
            <person name="Itsathitphaisarn O."/>
            <person name="Sritunyalucksana K."/>
            <person name="Paszkiewicz K.H."/>
            <person name="Moore K.A."/>
            <person name="Stentiford G.D."/>
            <person name="Williams B.A."/>
        </authorList>
    </citation>
    <scope>NUCLEOTIDE SEQUENCE [LARGE SCALE GENOMIC DNA]</scope>
    <source>
        <strain evidence="2 3">GB1</strain>
    </source>
</reference>
<dbReference type="InterPro" id="IPR031537">
    <property type="entry name" value="DUF5092"/>
</dbReference>
<evidence type="ECO:0000313" key="2">
    <source>
        <dbReference type="EMBL" id="ORD96947.1"/>
    </source>
</evidence>
<accession>A0A1X0QB01</accession>
<comment type="caution">
    <text evidence="2">The sequence shown here is derived from an EMBL/GenBank/DDBJ whole genome shotgun (WGS) entry which is preliminary data.</text>
</comment>
<proteinExistence type="predicted"/>
<dbReference type="EMBL" id="LVKB01000050">
    <property type="protein sequence ID" value="ORD96947.1"/>
    <property type="molecule type" value="Genomic_DNA"/>
</dbReference>
<evidence type="ECO:0008006" key="4">
    <source>
        <dbReference type="Google" id="ProtNLM"/>
    </source>
</evidence>
<keyword evidence="1" id="KW-0812">Transmembrane</keyword>
<dbReference type="Pfam" id="PF17010">
    <property type="entry name" value="DUF5092"/>
    <property type="match status" value="1"/>
</dbReference>
<dbReference type="Proteomes" id="UP000192356">
    <property type="component" value="Unassembled WGS sequence"/>
</dbReference>
<keyword evidence="3" id="KW-1185">Reference proteome</keyword>
<organism evidence="2 3">
    <name type="scientific">Hepatospora eriocheir</name>
    <dbReference type="NCBI Taxonomy" id="1081669"/>
    <lineage>
        <taxon>Eukaryota</taxon>
        <taxon>Fungi</taxon>
        <taxon>Fungi incertae sedis</taxon>
        <taxon>Microsporidia</taxon>
        <taxon>Hepatosporidae</taxon>
        <taxon>Hepatospora</taxon>
    </lineage>
</organism>
<gene>
    <name evidence="2" type="ORF">HERIO_1136</name>
</gene>
<feature type="transmembrane region" description="Helical" evidence="1">
    <location>
        <begin position="92"/>
        <end position="115"/>
    </location>
</feature>
<protein>
    <recommendedName>
        <fullName evidence="4">Golgi protein</fullName>
    </recommendedName>
</protein>
<dbReference type="OrthoDB" id="2189509at2759"/>
<evidence type="ECO:0000256" key="1">
    <source>
        <dbReference type="SAM" id="Phobius"/>
    </source>
</evidence>
<dbReference type="VEuPathDB" id="MicrosporidiaDB:A0H76_2406"/>
<name>A0A1X0QB01_9MICR</name>
<sequence>MIYNARYFATDDDFLLKSGIRDYFRCNAIDPNDDFLYEINRTQNDFLALLDEDSESEDIDVGDWRRIFTTHVSLGFSMLLICLLIGGGPIIAVIFFPLALLIVGSFIFSFVYVLCCRRSTFDTQAVESFSSEVL</sequence>
<keyword evidence="1" id="KW-1133">Transmembrane helix</keyword>
<feature type="transmembrane region" description="Helical" evidence="1">
    <location>
        <begin position="67"/>
        <end position="86"/>
    </location>
</feature>
<evidence type="ECO:0000313" key="3">
    <source>
        <dbReference type="Proteomes" id="UP000192356"/>
    </source>
</evidence>